<keyword evidence="2" id="KW-1185">Reference proteome</keyword>
<dbReference type="RefSeq" id="WP_167979145.1">
    <property type="nucleotide sequence ID" value="NZ_VSRL01000258.1"/>
</dbReference>
<name>A0ABX1FTX9_9PSEU</name>
<sequence>MTALGVLSCQERALAPGLGGRRTDPYTVLATLGRDLMTAITELVANLDLDNRGLPIVRVDEDEERLARMLLVAAWYALLYRVPFAFADTPLFQAVSADPTTFTLSMMLAIPHRHLVDDVLAQLDLTQDSHLATLRAASTPERCHPGPTFDGSRRVTADADLIVDGLLLDFKSTRRVDNFSQATMQQLLGYALMDFSDRYEIDAVGLFLTRAGALISWPIEEYLRLLGARRRDLGEFRASFAALLAYPGCPADIVPAPEQRADVDRLLAELATRIGAGCCSACGHELDEAPLSRGQARRYCSTHCRSRAPTLRRHGWLAVASAED</sequence>
<protein>
    <recommendedName>
        <fullName evidence="3">PD-(D/E)XK nuclease superfamily protein</fullName>
    </recommendedName>
</protein>
<evidence type="ECO:0000313" key="2">
    <source>
        <dbReference type="Proteomes" id="UP001515943"/>
    </source>
</evidence>
<comment type="caution">
    <text evidence="1">The sequence shown here is derived from an EMBL/GenBank/DDBJ whole genome shotgun (WGS) entry which is preliminary data.</text>
</comment>
<accession>A0ABX1FTX9</accession>
<organism evidence="1 2">
    <name type="scientific">Lentzea indica</name>
    <dbReference type="NCBI Taxonomy" id="2604800"/>
    <lineage>
        <taxon>Bacteria</taxon>
        <taxon>Bacillati</taxon>
        <taxon>Actinomycetota</taxon>
        <taxon>Actinomycetes</taxon>
        <taxon>Pseudonocardiales</taxon>
        <taxon>Pseudonocardiaceae</taxon>
        <taxon>Lentzea</taxon>
    </lineage>
</organism>
<evidence type="ECO:0000313" key="1">
    <source>
        <dbReference type="EMBL" id="NKE62513.1"/>
    </source>
</evidence>
<evidence type="ECO:0008006" key="3">
    <source>
        <dbReference type="Google" id="ProtNLM"/>
    </source>
</evidence>
<dbReference type="Proteomes" id="UP001515943">
    <property type="component" value="Unassembled WGS sequence"/>
</dbReference>
<dbReference type="EMBL" id="VSRL01000258">
    <property type="protein sequence ID" value="NKE62513.1"/>
    <property type="molecule type" value="Genomic_DNA"/>
</dbReference>
<reference evidence="1 2" key="1">
    <citation type="submission" date="2019-08" db="EMBL/GenBank/DDBJ databases">
        <title>Lentzea from Indian Himalayas.</title>
        <authorList>
            <person name="Mandal S."/>
            <person name="Mallick Gupta A."/>
            <person name="Maiti P.K."/>
            <person name="Sarkar J."/>
            <person name="Mandal S."/>
        </authorList>
    </citation>
    <scope>NUCLEOTIDE SEQUENCE [LARGE SCALE GENOMIC DNA]</scope>
    <source>
        <strain evidence="1 2">PSKA42</strain>
    </source>
</reference>
<gene>
    <name evidence="1" type="ORF">FXN61_39600</name>
</gene>
<proteinExistence type="predicted"/>